<accession>A0A517QLF6</accession>
<gene>
    <name evidence="1" type="ORF">Mal48_17260</name>
</gene>
<sequence length="155" mass="17666">MTRSHCNIPTLIPMSIEKIQSDGLPLPTISLISINSISLRYVKLQALELIPVRHSFRDLCCRFWFLILRESCDWAVRSRYSLAPLGTLLSIQKRVDAIRDAALQIDKVPAYAISVVDLSFNIFAVLPRCTVQVTNDLSWQKPLTTPHLDAWFLMI</sequence>
<dbReference type="Proteomes" id="UP000315724">
    <property type="component" value="Chromosome"/>
</dbReference>
<proteinExistence type="predicted"/>
<reference evidence="1 2" key="1">
    <citation type="submission" date="2019-02" db="EMBL/GenBank/DDBJ databases">
        <title>Deep-cultivation of Planctomycetes and their phenomic and genomic characterization uncovers novel biology.</title>
        <authorList>
            <person name="Wiegand S."/>
            <person name="Jogler M."/>
            <person name="Boedeker C."/>
            <person name="Pinto D."/>
            <person name="Vollmers J."/>
            <person name="Rivas-Marin E."/>
            <person name="Kohn T."/>
            <person name="Peeters S.H."/>
            <person name="Heuer A."/>
            <person name="Rast P."/>
            <person name="Oberbeckmann S."/>
            <person name="Bunk B."/>
            <person name="Jeske O."/>
            <person name="Meyerdierks A."/>
            <person name="Storesund J.E."/>
            <person name="Kallscheuer N."/>
            <person name="Luecker S."/>
            <person name="Lage O.M."/>
            <person name="Pohl T."/>
            <person name="Merkel B.J."/>
            <person name="Hornburger P."/>
            <person name="Mueller R.-W."/>
            <person name="Bruemmer F."/>
            <person name="Labrenz M."/>
            <person name="Spormann A.M."/>
            <person name="Op den Camp H."/>
            <person name="Overmann J."/>
            <person name="Amann R."/>
            <person name="Jetten M.S.M."/>
            <person name="Mascher T."/>
            <person name="Medema M.H."/>
            <person name="Devos D.P."/>
            <person name="Kaster A.-K."/>
            <person name="Ovreas L."/>
            <person name="Rohde M."/>
            <person name="Galperin M.Y."/>
            <person name="Jogler C."/>
        </authorList>
    </citation>
    <scope>NUCLEOTIDE SEQUENCE [LARGE SCALE GENOMIC DNA]</scope>
    <source>
        <strain evidence="1 2">Mal48</strain>
    </source>
</reference>
<keyword evidence="2" id="KW-1185">Reference proteome</keyword>
<dbReference type="AlphaFoldDB" id="A0A517QLF6"/>
<evidence type="ECO:0000313" key="2">
    <source>
        <dbReference type="Proteomes" id="UP000315724"/>
    </source>
</evidence>
<protein>
    <submittedName>
        <fullName evidence="1">Uncharacterized protein</fullName>
    </submittedName>
</protein>
<organism evidence="1 2">
    <name type="scientific">Thalassoglobus polymorphus</name>
    <dbReference type="NCBI Taxonomy" id="2527994"/>
    <lineage>
        <taxon>Bacteria</taxon>
        <taxon>Pseudomonadati</taxon>
        <taxon>Planctomycetota</taxon>
        <taxon>Planctomycetia</taxon>
        <taxon>Planctomycetales</taxon>
        <taxon>Planctomycetaceae</taxon>
        <taxon>Thalassoglobus</taxon>
    </lineage>
</organism>
<name>A0A517QLF6_9PLAN</name>
<dbReference type="EMBL" id="CP036267">
    <property type="protein sequence ID" value="QDT32480.1"/>
    <property type="molecule type" value="Genomic_DNA"/>
</dbReference>
<evidence type="ECO:0000313" key="1">
    <source>
        <dbReference type="EMBL" id="QDT32480.1"/>
    </source>
</evidence>
<dbReference type="KEGG" id="tpol:Mal48_17260"/>